<dbReference type="SUPFAM" id="SSF52266">
    <property type="entry name" value="SGNH hydrolase"/>
    <property type="match status" value="1"/>
</dbReference>
<dbReference type="PANTHER" id="PTHR30383:SF24">
    <property type="entry name" value="THIOESTERASE 1_PROTEASE 1_LYSOPHOSPHOLIPASE L1"/>
    <property type="match status" value="1"/>
</dbReference>
<organism evidence="3 4">
    <name type="scientific">Zhongshania arctica</name>
    <dbReference type="NCBI Taxonomy" id="3238302"/>
    <lineage>
        <taxon>Bacteria</taxon>
        <taxon>Pseudomonadati</taxon>
        <taxon>Pseudomonadota</taxon>
        <taxon>Gammaproteobacteria</taxon>
        <taxon>Cellvibrionales</taxon>
        <taxon>Spongiibacteraceae</taxon>
        <taxon>Zhongshania</taxon>
    </lineage>
</organism>
<evidence type="ECO:0000313" key="3">
    <source>
        <dbReference type="EMBL" id="MEX1665667.1"/>
    </source>
</evidence>
<comment type="caution">
    <text evidence="3">The sequence shown here is derived from an EMBL/GenBank/DDBJ whole genome shotgun (WGS) entry which is preliminary data.</text>
</comment>
<dbReference type="PROSITE" id="PS01098">
    <property type="entry name" value="LIPASE_GDSL_SER"/>
    <property type="match status" value="1"/>
</dbReference>
<name>A0ABV3TWX5_9GAMM</name>
<feature type="domain" description="SGNH hydrolase-type esterase" evidence="2">
    <location>
        <begin position="33"/>
        <end position="191"/>
    </location>
</feature>
<dbReference type="RefSeq" id="WP_368375768.1">
    <property type="nucleotide sequence ID" value="NZ_JBFRYB010000001.1"/>
</dbReference>
<keyword evidence="1" id="KW-0732">Signal</keyword>
<dbReference type="EMBL" id="JBFRYB010000001">
    <property type="protein sequence ID" value="MEX1665667.1"/>
    <property type="molecule type" value="Genomic_DNA"/>
</dbReference>
<evidence type="ECO:0000259" key="2">
    <source>
        <dbReference type="Pfam" id="PF13472"/>
    </source>
</evidence>
<feature type="signal peptide" evidence="1">
    <location>
        <begin position="1"/>
        <end position="22"/>
    </location>
</feature>
<dbReference type="CDD" id="cd01822">
    <property type="entry name" value="Lysophospholipase_L1_like"/>
    <property type="match status" value="1"/>
</dbReference>
<dbReference type="PANTHER" id="PTHR30383">
    <property type="entry name" value="THIOESTERASE 1/PROTEASE 1/LYSOPHOSPHOLIPASE L1"/>
    <property type="match status" value="1"/>
</dbReference>
<dbReference type="InterPro" id="IPR036514">
    <property type="entry name" value="SGNH_hydro_sf"/>
</dbReference>
<dbReference type="InterPro" id="IPR051532">
    <property type="entry name" value="Ester_Hydrolysis_Enzymes"/>
</dbReference>
<reference evidence="3 4" key="1">
    <citation type="journal article" date="2011" name="Int. J. Syst. Evol. Microbiol.">
        <title>Zhongshania antarctica gen. nov., sp. nov. and Zhongshania guokunii sp. nov., gammaproteobacteria respectively isolated from coastal attached (fast) ice and surface seawater of the Antarctic.</title>
        <authorList>
            <person name="Li H.J."/>
            <person name="Zhang X.Y."/>
            <person name="Chen C.X."/>
            <person name="Zhang Y.J."/>
            <person name="Gao Z.M."/>
            <person name="Yu Y."/>
            <person name="Chen X.L."/>
            <person name="Chen B."/>
            <person name="Zhang Y.Z."/>
        </authorList>
    </citation>
    <scope>NUCLEOTIDE SEQUENCE [LARGE SCALE GENOMIC DNA]</scope>
    <source>
        <strain evidence="3 4">R06B22</strain>
    </source>
</reference>
<dbReference type="InterPro" id="IPR008265">
    <property type="entry name" value="Lipase_GDSL_AS"/>
</dbReference>
<keyword evidence="4" id="KW-1185">Reference proteome</keyword>
<gene>
    <name evidence="3" type="ORF">AB4875_09195</name>
</gene>
<dbReference type="Proteomes" id="UP001557484">
    <property type="component" value="Unassembled WGS sequence"/>
</dbReference>
<dbReference type="Gene3D" id="3.40.50.1110">
    <property type="entry name" value="SGNH hydrolase"/>
    <property type="match status" value="1"/>
</dbReference>
<feature type="chain" id="PRO_5046750684" evidence="1">
    <location>
        <begin position="23"/>
        <end position="206"/>
    </location>
</feature>
<accession>A0ABV3TWX5</accession>
<dbReference type="InterPro" id="IPR013830">
    <property type="entry name" value="SGNH_hydro"/>
</dbReference>
<sequence length="206" mass="21949">MRLLILSGGLLSLISSATFATAADGAPSHKILILGDSLSAGYGIRQQEGWAYLLQTELAERAIIINASVSGETTAGGVQRLPPLIEQHQPSIVIIELGGNDGLRGYPATSIRKNLQTLITKSMDAGAEVLLIGMRIPPNYGTRYTNAFEQNYVQLADKYSLALVPFLLESVAGKPALMQSDGIHPTAEAQALILQNVLPALRAMLD</sequence>
<proteinExistence type="predicted"/>
<dbReference type="Pfam" id="PF13472">
    <property type="entry name" value="Lipase_GDSL_2"/>
    <property type="match status" value="1"/>
</dbReference>
<protein>
    <submittedName>
        <fullName evidence="3">Arylesterase</fullName>
    </submittedName>
</protein>
<evidence type="ECO:0000256" key="1">
    <source>
        <dbReference type="SAM" id="SignalP"/>
    </source>
</evidence>
<evidence type="ECO:0000313" key="4">
    <source>
        <dbReference type="Proteomes" id="UP001557484"/>
    </source>
</evidence>